<dbReference type="SUPFAM" id="SSF52949">
    <property type="entry name" value="Macro domain-like"/>
    <property type="match status" value="1"/>
</dbReference>
<dbReference type="EMBL" id="JBEPMA010000001">
    <property type="protein sequence ID" value="MET3616704.1"/>
    <property type="molecule type" value="Genomic_DNA"/>
</dbReference>
<dbReference type="InterPro" id="IPR002589">
    <property type="entry name" value="Macro_dom"/>
</dbReference>
<dbReference type="PANTHER" id="PTHR11106:SF27">
    <property type="entry name" value="MACRO DOMAIN-CONTAINING PROTEIN"/>
    <property type="match status" value="1"/>
</dbReference>
<dbReference type="Gene3D" id="3.40.220.10">
    <property type="entry name" value="Leucine Aminopeptidase, subunit E, domain 1"/>
    <property type="match status" value="1"/>
</dbReference>
<name>A0ABV2JA87_9FIRM</name>
<evidence type="ECO:0000313" key="3">
    <source>
        <dbReference type="Proteomes" id="UP001549162"/>
    </source>
</evidence>
<dbReference type="InterPro" id="IPR043472">
    <property type="entry name" value="Macro_dom-like"/>
</dbReference>
<organism evidence="2 3">
    <name type="scientific">Peptoniphilus olsenii</name>
    <dbReference type="NCBI Taxonomy" id="411570"/>
    <lineage>
        <taxon>Bacteria</taxon>
        <taxon>Bacillati</taxon>
        <taxon>Bacillota</taxon>
        <taxon>Tissierellia</taxon>
        <taxon>Tissierellales</taxon>
        <taxon>Peptoniphilaceae</taxon>
        <taxon>Peptoniphilus</taxon>
    </lineage>
</organism>
<dbReference type="SMART" id="SM00506">
    <property type="entry name" value="A1pp"/>
    <property type="match status" value="1"/>
</dbReference>
<dbReference type="PANTHER" id="PTHR11106">
    <property type="entry name" value="GANGLIOSIDE INDUCED DIFFERENTIATION ASSOCIATED PROTEIN 2-RELATED"/>
    <property type="match status" value="1"/>
</dbReference>
<reference evidence="2 3" key="1">
    <citation type="submission" date="2024-06" db="EMBL/GenBank/DDBJ databases">
        <title>Genomic Encyclopedia of Type Strains, Phase IV (KMG-IV): sequencing the most valuable type-strain genomes for metagenomic binning, comparative biology and taxonomic classification.</title>
        <authorList>
            <person name="Goeker M."/>
        </authorList>
    </citation>
    <scope>NUCLEOTIDE SEQUENCE [LARGE SCALE GENOMIC DNA]</scope>
    <source>
        <strain evidence="2 3">DSM 21460</strain>
    </source>
</reference>
<evidence type="ECO:0000313" key="2">
    <source>
        <dbReference type="EMBL" id="MET3616704.1"/>
    </source>
</evidence>
<evidence type="ECO:0000259" key="1">
    <source>
        <dbReference type="PROSITE" id="PS51154"/>
    </source>
</evidence>
<dbReference type="Pfam" id="PF01661">
    <property type="entry name" value="Macro"/>
    <property type="match status" value="1"/>
</dbReference>
<dbReference type="PROSITE" id="PS51154">
    <property type="entry name" value="MACRO"/>
    <property type="match status" value="1"/>
</dbReference>
<gene>
    <name evidence="2" type="ORF">ABID14_000324</name>
</gene>
<dbReference type="RefSeq" id="WP_354366704.1">
    <property type="nucleotide sequence ID" value="NZ_JBEPMA010000001.1"/>
</dbReference>
<feature type="domain" description="Macro" evidence="1">
    <location>
        <begin position="1"/>
        <end position="167"/>
    </location>
</feature>
<sequence>MTLKIEKKSIIDFNVDAIVNAANANLQRGSGVCGVIFEAANSDDLQKECDKLAPIEPGEAVITKGYNLQAKYIIHAVGPVYFDGNRNEDEILKKAYLSSLHLAKKEGLKSIVFPLISSGIYGYPKREAALIAVNTIKEFLTNNDMDITIATLDQNIFDILNEINSNY</sequence>
<dbReference type="Proteomes" id="UP001549162">
    <property type="component" value="Unassembled WGS sequence"/>
</dbReference>
<protein>
    <submittedName>
        <fullName evidence="2">O-acetyl-ADP-ribose deacetylase (Regulator of RNase III)</fullName>
    </submittedName>
</protein>
<proteinExistence type="predicted"/>
<accession>A0ABV2JA87</accession>
<comment type="caution">
    <text evidence="2">The sequence shown here is derived from an EMBL/GenBank/DDBJ whole genome shotgun (WGS) entry which is preliminary data.</text>
</comment>
<keyword evidence="3" id="KW-1185">Reference proteome</keyword>